<organism evidence="5 6">
    <name type="scientific">Catenulispora pinistramenti</name>
    <dbReference type="NCBI Taxonomy" id="2705254"/>
    <lineage>
        <taxon>Bacteria</taxon>
        <taxon>Bacillati</taxon>
        <taxon>Actinomycetota</taxon>
        <taxon>Actinomycetes</taxon>
        <taxon>Catenulisporales</taxon>
        <taxon>Catenulisporaceae</taxon>
        <taxon>Catenulispora</taxon>
    </lineage>
</organism>
<dbReference type="EMBL" id="JAAFYZ010000334">
    <property type="protein sequence ID" value="MBS2554202.1"/>
    <property type="molecule type" value="Genomic_DNA"/>
</dbReference>
<comment type="similarity">
    <text evidence="1 4">Belongs to the bacterial solute-binding protein 9 family.</text>
</comment>
<dbReference type="SUPFAM" id="SSF53807">
    <property type="entry name" value="Helical backbone' metal receptor"/>
    <property type="match status" value="1"/>
</dbReference>
<dbReference type="PANTHER" id="PTHR42953">
    <property type="entry name" value="HIGH-AFFINITY ZINC UPTAKE SYSTEM PROTEIN ZNUA-RELATED"/>
    <property type="match status" value="1"/>
</dbReference>
<name>A0ABS5L795_9ACTN</name>
<dbReference type="InterPro" id="IPR050492">
    <property type="entry name" value="Bact_metal-bind_prot9"/>
</dbReference>
<dbReference type="Proteomes" id="UP000730482">
    <property type="component" value="Unassembled WGS sequence"/>
</dbReference>
<protein>
    <submittedName>
        <fullName evidence="5">Zinc ABC transporter substrate-binding protein</fullName>
    </submittedName>
</protein>
<sequence length="316" mass="33467">MPFRTAESRRRFRPGVPARVAGLVAVLVAALTLSGCLKQSDQHTADGRLDVVAGFYPFAYLAEQIGGDHVAVRNLTKPGAEPHDLELTPSQVGAVSKADLAIYEKGLQPAVDAAVAQNKPKAALDTATVVHLEDHGDLGEGDAHSADPHVWLDPVDFAKIADAVSAELQRIDPAHAADFQANQSALDGELRTLDADYRAGLAHCQRQDIVTSHAAFGYLAERYGLVQVPIAGLSPDDEPSAAHLAKIQDLIKTKGVTTVFFETLASPKTARTLAADTGTKAAVLDPIEGVKDPSKQDYLSIMRDNLAALRSALGCS</sequence>
<evidence type="ECO:0000256" key="1">
    <source>
        <dbReference type="ARBA" id="ARBA00011028"/>
    </source>
</evidence>
<keyword evidence="2 4" id="KW-0813">Transport</keyword>
<dbReference type="Pfam" id="PF01297">
    <property type="entry name" value="ZnuA"/>
    <property type="match status" value="1"/>
</dbReference>
<proteinExistence type="inferred from homology"/>
<dbReference type="InterPro" id="IPR006129">
    <property type="entry name" value="AdhesinB"/>
</dbReference>
<evidence type="ECO:0000256" key="3">
    <source>
        <dbReference type="ARBA" id="ARBA00022729"/>
    </source>
</evidence>
<evidence type="ECO:0000256" key="2">
    <source>
        <dbReference type="ARBA" id="ARBA00022448"/>
    </source>
</evidence>
<dbReference type="RefSeq" id="WP_212021443.1">
    <property type="nucleotide sequence ID" value="NZ_JAAFYZ010000334.1"/>
</dbReference>
<evidence type="ECO:0000256" key="4">
    <source>
        <dbReference type="RuleBase" id="RU003512"/>
    </source>
</evidence>
<dbReference type="PANTHER" id="PTHR42953:SF3">
    <property type="entry name" value="HIGH-AFFINITY ZINC UPTAKE SYSTEM PROTEIN ZNUA"/>
    <property type="match status" value="1"/>
</dbReference>
<gene>
    <name evidence="5" type="ORF">KGQ19_45845</name>
</gene>
<keyword evidence="3" id="KW-0732">Signal</keyword>
<keyword evidence="6" id="KW-1185">Reference proteome</keyword>
<dbReference type="PRINTS" id="PR00690">
    <property type="entry name" value="ADHESNFAMILY"/>
</dbReference>
<dbReference type="InterPro" id="IPR006127">
    <property type="entry name" value="ZnuA-like"/>
</dbReference>
<comment type="caution">
    <text evidence="5">The sequence shown here is derived from an EMBL/GenBank/DDBJ whole genome shotgun (WGS) entry which is preliminary data.</text>
</comment>
<evidence type="ECO:0000313" key="6">
    <source>
        <dbReference type="Proteomes" id="UP000730482"/>
    </source>
</evidence>
<dbReference type="Gene3D" id="3.40.50.1980">
    <property type="entry name" value="Nitrogenase molybdenum iron protein domain"/>
    <property type="match status" value="2"/>
</dbReference>
<evidence type="ECO:0000313" key="5">
    <source>
        <dbReference type="EMBL" id="MBS2554202.1"/>
    </source>
</evidence>
<dbReference type="InterPro" id="IPR006128">
    <property type="entry name" value="Lipoprotein_PsaA-like"/>
</dbReference>
<dbReference type="PRINTS" id="PR00691">
    <property type="entry name" value="ADHESINB"/>
</dbReference>
<accession>A0ABS5L795</accession>
<reference evidence="5 6" key="1">
    <citation type="submission" date="2020-02" db="EMBL/GenBank/DDBJ databases">
        <title>Acidophilic actinobacteria isolated from forest soil.</title>
        <authorList>
            <person name="Golinska P."/>
        </authorList>
    </citation>
    <scope>NUCLEOTIDE SEQUENCE [LARGE SCALE GENOMIC DNA]</scope>
    <source>
        <strain evidence="5 6">NL8</strain>
    </source>
</reference>